<keyword evidence="3" id="KW-0862">Zinc</keyword>
<reference evidence="6 7" key="1">
    <citation type="submission" date="2016-10" db="EMBL/GenBank/DDBJ databases">
        <title>Draft genome sequence of Coniochaeta ligniaria NRRL30616, a lignocellulolytic fungus for bioabatement of inhibitors in plant biomass hydrolysates.</title>
        <authorList>
            <consortium name="DOE Joint Genome Institute"/>
            <person name="Jimenez D.J."/>
            <person name="Hector R.E."/>
            <person name="Riley R."/>
            <person name="Sun H."/>
            <person name="Grigoriev I.V."/>
            <person name="Van Elsas J.D."/>
            <person name="Nichols N.N."/>
        </authorList>
    </citation>
    <scope>NUCLEOTIDE SEQUENCE [LARGE SCALE GENOMIC DNA]</scope>
    <source>
        <strain evidence="6 7">NRRL 30616</strain>
    </source>
</reference>
<dbReference type="OrthoDB" id="432970at2759"/>
<accession>A0A1J7IHQ8</accession>
<gene>
    <name evidence="6" type="ORF">CONLIGDRAFT_494127</name>
</gene>
<name>A0A1J7IHQ8_9PEZI</name>
<evidence type="ECO:0000256" key="2">
    <source>
        <dbReference type="ARBA" id="ARBA00022771"/>
    </source>
</evidence>
<dbReference type="Proteomes" id="UP000182658">
    <property type="component" value="Unassembled WGS sequence"/>
</dbReference>
<dbReference type="Gene3D" id="6.10.140.2220">
    <property type="match status" value="1"/>
</dbReference>
<dbReference type="GO" id="GO:0008270">
    <property type="term" value="F:zinc ion binding"/>
    <property type="evidence" value="ECO:0007669"/>
    <property type="project" value="UniProtKB-KW"/>
</dbReference>
<dbReference type="PANTHER" id="PTHR10237:SF15">
    <property type="entry name" value="LD37257P"/>
    <property type="match status" value="1"/>
</dbReference>
<dbReference type="Pfam" id="PF01753">
    <property type="entry name" value="zf-MYND"/>
    <property type="match status" value="1"/>
</dbReference>
<sequence>MLTPSLIAPITPFYAIGNTPAINLTRSLPQGLDADVLLLGCGDVRHILYTAYSEQGFPSRKLDVTCCDVQEHIVARNVLLLSFLCEGHATTPTEVLWNVYYHRYLNESDMQVLHTQVRKLLDVSVSLQTWHSCPYGAVLRFCDQATLDSVRAVWWQYDSAVSAKNTKLYQDKFRSAMKKTNEHKGESFTVYTAARSAAPAYTALASDLMDSVENVWHKGVTDSSSPPAQHPNPVFATALSDSVTLAFPSNPLLSFHLAPAGLKLTDLSPLRPSPSANAGPSYSKLVQIAKLQFTEWTKAFTKLSSSIVVRFVLADCIAFCQTLQHSLGNGGTSANCYRRQLDTRALVLDDASYGTAAGAPRQFDVIDTSNLADHVGTLNLLVSAGPLLKDKPSSTLYTEIMARGTEGEKEKFESLLCGHTKTLSLLLGLAPIEFWTNATAVSSVDELVLALSEVSEAAKSGKPGGQPNIQSRLAWKLDHHLCGTPPAALSTDPRTLASILLRVYLDMFKHESPSALYAGLASPSKVTSFAYPQYHRGSFVAVVKAVCSKVHTDAKEVARQLTQMINSDRTLMLGNNYAQGLALEMSKYGLYSEPWLTGEIRRDPSKGTFCKWKEIPEAIAVTLVVPPSRWKPIFKAAADKGIGLTMEGHLRSIGRWHNMYADVHVTFGTVTTSGARDSDTYAVRVQEDSSGWLGNSTLVASFYASAAALQIDMQTSQVALCLQSTLQNAKFFQAKLGAPMAIFETALDDSSHVHVTKHTPGQQGLPVVGSLSRRADPAIVQPSDTTLTPQVDETTGRIVGITGRANIVSDEGKRLLQEKVPITLHQTSPFTIDIVFGERILVQTLTYRVPVTQENSKTRIARKSSYVEVVANLAEPGVSNILEDYIFPTVTDRGTSPGSTVPVTLNIPHLNLDSLPIIDATDKKSTHFLTTFTYLTFSDRECRQRQETNPDLAPSVRYYFKEALSSMLMISTGMQGNQTGLFAISHAKSGRNMLLFVSALRLDGANASVVLDAAVIPMTSSMLKDDDLASFLLIVRALEISDIEVDDAELVLWKKLLPALAERCRTWSHVPGCEYSVQGTVPVSLEPGGQVLCSCGQGKLPDNFVGVPDWEVAARYATRIAISPTFAVPFVEDVVDRALTKGIRDKGAAAGASVSKEVATCRTCGGTKGSDGGALKKCMRCLEARYCSGECQKKDWRRHRAECKEAGAYAA</sequence>
<evidence type="ECO:0000256" key="4">
    <source>
        <dbReference type="PROSITE-ProRule" id="PRU00134"/>
    </source>
</evidence>
<keyword evidence="2 4" id="KW-0863">Zinc-finger</keyword>
<evidence type="ECO:0000256" key="3">
    <source>
        <dbReference type="ARBA" id="ARBA00022833"/>
    </source>
</evidence>
<dbReference type="GO" id="GO:0005634">
    <property type="term" value="C:nucleus"/>
    <property type="evidence" value="ECO:0007669"/>
    <property type="project" value="TreeGrafter"/>
</dbReference>
<dbReference type="SUPFAM" id="SSF144232">
    <property type="entry name" value="HIT/MYND zinc finger-like"/>
    <property type="match status" value="1"/>
</dbReference>
<dbReference type="EMBL" id="KV875100">
    <property type="protein sequence ID" value="OIW26990.1"/>
    <property type="molecule type" value="Genomic_DNA"/>
</dbReference>
<proteinExistence type="predicted"/>
<dbReference type="GO" id="GO:0000981">
    <property type="term" value="F:DNA-binding transcription factor activity, RNA polymerase II-specific"/>
    <property type="evidence" value="ECO:0007669"/>
    <property type="project" value="TreeGrafter"/>
</dbReference>
<keyword evidence="7" id="KW-1185">Reference proteome</keyword>
<protein>
    <submittedName>
        <fullName evidence="6">MYND finger</fullName>
    </submittedName>
</protein>
<dbReference type="PANTHER" id="PTHR10237">
    <property type="entry name" value="DEFORMED EPIDERMAL AUTOREGULATORY FACTOR 1 HOMOLOG SUPPRESSIN"/>
    <property type="match status" value="1"/>
</dbReference>
<organism evidence="6 7">
    <name type="scientific">Coniochaeta ligniaria NRRL 30616</name>
    <dbReference type="NCBI Taxonomy" id="1408157"/>
    <lineage>
        <taxon>Eukaryota</taxon>
        <taxon>Fungi</taxon>
        <taxon>Dikarya</taxon>
        <taxon>Ascomycota</taxon>
        <taxon>Pezizomycotina</taxon>
        <taxon>Sordariomycetes</taxon>
        <taxon>Sordariomycetidae</taxon>
        <taxon>Coniochaetales</taxon>
        <taxon>Coniochaetaceae</taxon>
        <taxon>Coniochaeta</taxon>
    </lineage>
</organism>
<dbReference type="Pfam" id="PF14737">
    <property type="entry name" value="DUF4470"/>
    <property type="match status" value="1"/>
</dbReference>
<evidence type="ECO:0000313" key="7">
    <source>
        <dbReference type="Proteomes" id="UP000182658"/>
    </source>
</evidence>
<feature type="domain" description="MYND-type" evidence="5">
    <location>
        <begin position="1161"/>
        <end position="1203"/>
    </location>
</feature>
<evidence type="ECO:0000256" key="1">
    <source>
        <dbReference type="ARBA" id="ARBA00022723"/>
    </source>
</evidence>
<dbReference type="PROSITE" id="PS01360">
    <property type="entry name" value="ZF_MYND_1"/>
    <property type="match status" value="1"/>
</dbReference>
<dbReference type="InterPro" id="IPR027974">
    <property type="entry name" value="DUF4470"/>
</dbReference>
<keyword evidence="1" id="KW-0479">Metal-binding</keyword>
<dbReference type="PROSITE" id="PS50865">
    <property type="entry name" value="ZF_MYND_2"/>
    <property type="match status" value="1"/>
</dbReference>
<dbReference type="STRING" id="1408157.A0A1J7IHQ8"/>
<dbReference type="InParanoid" id="A0A1J7IHQ8"/>
<dbReference type="AlphaFoldDB" id="A0A1J7IHQ8"/>
<dbReference type="InterPro" id="IPR024119">
    <property type="entry name" value="TF_DEAF-1"/>
</dbReference>
<evidence type="ECO:0000259" key="5">
    <source>
        <dbReference type="PROSITE" id="PS50865"/>
    </source>
</evidence>
<evidence type="ECO:0000313" key="6">
    <source>
        <dbReference type="EMBL" id="OIW26990.1"/>
    </source>
</evidence>
<dbReference type="InterPro" id="IPR002893">
    <property type="entry name" value="Znf_MYND"/>
</dbReference>